<dbReference type="AlphaFoldDB" id="A0AAJ1WYJ3"/>
<dbReference type="RefSeq" id="WP_230367810.1">
    <property type="nucleotide sequence ID" value="NZ_JAJALK010000016.1"/>
</dbReference>
<evidence type="ECO:0000256" key="3">
    <source>
        <dbReference type="ARBA" id="ARBA00047942"/>
    </source>
</evidence>
<keyword evidence="1 6" id="KW-0489">Methyltransferase</keyword>
<dbReference type="PIRSF" id="PIRSF036758">
    <property type="entry name" value="Aden_M_ParB"/>
    <property type="match status" value="1"/>
</dbReference>
<organism evidence="6 7">
    <name type="scientific">Methylobacterium brachiatum</name>
    <dbReference type="NCBI Taxonomy" id="269660"/>
    <lineage>
        <taxon>Bacteria</taxon>
        <taxon>Pseudomonadati</taxon>
        <taxon>Pseudomonadota</taxon>
        <taxon>Alphaproteobacteria</taxon>
        <taxon>Hyphomicrobiales</taxon>
        <taxon>Methylobacteriaceae</taxon>
        <taxon>Methylobacterium</taxon>
    </lineage>
</organism>
<gene>
    <name evidence="6" type="ORF">QO001_005489</name>
</gene>
<comment type="similarity">
    <text evidence="4">Belongs to the N(4)/N(6)-methyltransferase family.</text>
</comment>
<dbReference type="GO" id="GO:0008170">
    <property type="term" value="F:N-methyltransferase activity"/>
    <property type="evidence" value="ECO:0007669"/>
    <property type="project" value="InterPro"/>
</dbReference>
<evidence type="ECO:0000256" key="2">
    <source>
        <dbReference type="ARBA" id="ARBA00022679"/>
    </source>
</evidence>
<dbReference type="SUPFAM" id="SSF53335">
    <property type="entry name" value="S-adenosyl-L-methionine-dependent methyltransferases"/>
    <property type="match status" value="1"/>
</dbReference>
<reference evidence="6" key="1">
    <citation type="submission" date="2023-07" db="EMBL/GenBank/DDBJ databases">
        <title>Genomic Encyclopedia of Type Strains, Phase IV (KMG-IV): sequencing the most valuable type-strain genomes for metagenomic binning, comparative biology and taxonomic classification.</title>
        <authorList>
            <person name="Goeker M."/>
        </authorList>
    </citation>
    <scope>NUCLEOTIDE SEQUENCE</scope>
    <source>
        <strain evidence="6">DSM 19569</strain>
    </source>
</reference>
<dbReference type="InterPro" id="IPR029063">
    <property type="entry name" value="SAM-dependent_MTases_sf"/>
</dbReference>
<dbReference type="PRINTS" id="PR00508">
    <property type="entry name" value="S21N4MTFRASE"/>
</dbReference>
<feature type="domain" description="DNA methylase N-4/N-6" evidence="5">
    <location>
        <begin position="140"/>
        <end position="348"/>
    </location>
</feature>
<dbReference type="EMBL" id="JAUSWL010000015">
    <property type="protein sequence ID" value="MDQ0546537.1"/>
    <property type="molecule type" value="Genomic_DNA"/>
</dbReference>
<evidence type="ECO:0000313" key="7">
    <source>
        <dbReference type="Proteomes" id="UP001223420"/>
    </source>
</evidence>
<evidence type="ECO:0000259" key="5">
    <source>
        <dbReference type="Pfam" id="PF01555"/>
    </source>
</evidence>
<accession>A0AAJ1WYJ3</accession>
<evidence type="ECO:0000313" key="6">
    <source>
        <dbReference type="EMBL" id="MDQ0546537.1"/>
    </source>
</evidence>
<evidence type="ECO:0000256" key="1">
    <source>
        <dbReference type="ARBA" id="ARBA00022603"/>
    </source>
</evidence>
<comment type="caution">
    <text evidence="6">The sequence shown here is derived from an EMBL/GenBank/DDBJ whole genome shotgun (WGS) entry which is preliminary data.</text>
</comment>
<dbReference type="Gene3D" id="3.40.50.150">
    <property type="entry name" value="Vaccinia Virus protein VP39"/>
    <property type="match status" value="1"/>
</dbReference>
<dbReference type="GO" id="GO:0009007">
    <property type="term" value="F:site-specific DNA-methyltransferase (adenine-specific) activity"/>
    <property type="evidence" value="ECO:0007669"/>
    <property type="project" value="UniProtKB-EC"/>
</dbReference>
<dbReference type="GO" id="GO:0003677">
    <property type="term" value="F:DNA binding"/>
    <property type="evidence" value="ECO:0007669"/>
    <property type="project" value="InterPro"/>
</dbReference>
<name>A0AAJ1WYJ3_9HYPH</name>
<dbReference type="InterPro" id="IPR015840">
    <property type="entry name" value="DNA_MeTrfase_ParB"/>
</dbReference>
<protein>
    <recommendedName>
        <fullName evidence="4">Methyltransferase</fullName>
        <ecNumber evidence="4">2.1.1.-</ecNumber>
    </recommendedName>
</protein>
<dbReference type="InterPro" id="IPR002941">
    <property type="entry name" value="DNA_methylase_N4/N6"/>
</dbReference>
<dbReference type="InterPro" id="IPR001091">
    <property type="entry name" value="RM_Methyltransferase"/>
</dbReference>
<dbReference type="Proteomes" id="UP001223420">
    <property type="component" value="Unassembled WGS sequence"/>
</dbReference>
<sequence>MIIVGHEWFLAAGQIGLAEVPTICLDHLSVVEARIYRLAVTKQAELATWDPDRLRIEFESLQDLDINLEITGFEVPEIEAILDPGQSLVDPDDEGADPGTGQPISRPGDLWICGAHRLLCGSALEATSYTTLLSEERAAVVFADAPYNVKVGGHVSGLGKARHAEFAMASGEMTTSAFTEFLRATFKHLVAHSADGSVHFQCMDWRHMGEMLAAADELYELKNLCVWNKDNGGMGSLYRSKHELVFVFKAGRAPHRNNVELGKHGRNRTNVWDYPGQNTFHRDRAADLAAHPTVKPVALVADALRDVSARGEVVLDPFCGSGTTLLAAERTRRKGRGIELDPVYVDVALRRLERLTGEPARLAATGQTLTELAALRAANGAETATHADHDQEDRDAA</sequence>
<proteinExistence type="inferred from homology"/>
<evidence type="ECO:0000256" key="4">
    <source>
        <dbReference type="RuleBase" id="RU362026"/>
    </source>
</evidence>
<dbReference type="EC" id="2.1.1.-" evidence="4"/>
<comment type="catalytic activity">
    <reaction evidence="3">
        <text>a 2'-deoxyadenosine in DNA + S-adenosyl-L-methionine = an N(6)-methyl-2'-deoxyadenosine in DNA + S-adenosyl-L-homocysteine + H(+)</text>
        <dbReference type="Rhea" id="RHEA:15197"/>
        <dbReference type="Rhea" id="RHEA-COMP:12418"/>
        <dbReference type="Rhea" id="RHEA-COMP:12419"/>
        <dbReference type="ChEBI" id="CHEBI:15378"/>
        <dbReference type="ChEBI" id="CHEBI:57856"/>
        <dbReference type="ChEBI" id="CHEBI:59789"/>
        <dbReference type="ChEBI" id="CHEBI:90615"/>
        <dbReference type="ChEBI" id="CHEBI:90616"/>
        <dbReference type="EC" id="2.1.1.72"/>
    </reaction>
</comment>
<dbReference type="GO" id="GO:0032259">
    <property type="term" value="P:methylation"/>
    <property type="evidence" value="ECO:0007669"/>
    <property type="project" value="UniProtKB-KW"/>
</dbReference>
<dbReference type="Pfam" id="PF01555">
    <property type="entry name" value="N6_N4_Mtase"/>
    <property type="match status" value="1"/>
</dbReference>
<keyword evidence="2" id="KW-0808">Transferase</keyword>